<dbReference type="AlphaFoldDB" id="A0A086TIF1"/>
<keyword evidence="4" id="KW-0808">Transferase</keyword>
<evidence type="ECO:0000256" key="10">
    <source>
        <dbReference type="SAM" id="MobiDB-lite"/>
    </source>
</evidence>
<evidence type="ECO:0000256" key="9">
    <source>
        <dbReference type="ARBA" id="ARBA00049244"/>
    </source>
</evidence>
<dbReference type="SUPFAM" id="SSF53098">
    <property type="entry name" value="Ribonuclease H-like"/>
    <property type="match status" value="1"/>
</dbReference>
<dbReference type="GO" id="GO:0000166">
    <property type="term" value="F:nucleotide binding"/>
    <property type="evidence" value="ECO:0007669"/>
    <property type="project" value="InterPro"/>
</dbReference>
<evidence type="ECO:0000256" key="6">
    <source>
        <dbReference type="ARBA" id="ARBA00022705"/>
    </source>
</evidence>
<dbReference type="InterPro" id="IPR023211">
    <property type="entry name" value="DNA_pol_palm_dom_sf"/>
</dbReference>
<dbReference type="GO" id="GO:0006260">
    <property type="term" value="P:DNA replication"/>
    <property type="evidence" value="ECO:0007669"/>
    <property type="project" value="UniProtKB-KW"/>
</dbReference>
<protein>
    <recommendedName>
        <fullName evidence="3">Probable DNA polymerase</fullName>
        <ecNumber evidence="2">2.7.7.7</ecNumber>
    </recommendedName>
</protein>
<evidence type="ECO:0000313" key="13">
    <source>
        <dbReference type="Proteomes" id="UP000243308"/>
    </source>
</evidence>
<accession>A0A086TIF1</accession>
<keyword evidence="7" id="KW-0239">DNA-directed DNA polymerase</keyword>
<dbReference type="Gene3D" id="3.30.420.10">
    <property type="entry name" value="Ribonuclease H-like superfamily/Ribonuclease H"/>
    <property type="match status" value="1"/>
</dbReference>
<keyword evidence="8" id="KW-0238">DNA-binding</keyword>
<proteinExistence type="inferred from homology"/>
<evidence type="ECO:0000256" key="4">
    <source>
        <dbReference type="ARBA" id="ARBA00022679"/>
    </source>
</evidence>
<keyword evidence="5" id="KW-0548">Nucleotidyltransferase</keyword>
<reference evidence="12 13" key="1">
    <citation type="submission" date="2011-02" db="EMBL/GenBank/DDBJ databases">
        <title>The Genome Sequence of Mortierella verticillata NRRL 6337.</title>
        <authorList>
            <consortium name="The Broad Institute Genome Sequencing Platform"/>
            <person name="Russ C."/>
            <person name="Cuomo C."/>
            <person name="Burger G."/>
            <person name="Gray M.W."/>
            <person name="Holland P.W.H."/>
            <person name="King N."/>
            <person name="Lang F.B.F."/>
            <person name="Roger A.J."/>
            <person name="Ruiz-Trillo I."/>
            <person name="Young S.K."/>
            <person name="Zeng Q."/>
            <person name="Gargeya S."/>
            <person name="Alvarado L."/>
            <person name="Berlin A."/>
            <person name="Chapman S.B."/>
            <person name="Chen Z."/>
            <person name="Freedman E."/>
            <person name="Gellesch M."/>
            <person name="Goldberg J."/>
            <person name="Griggs A."/>
            <person name="Gujja S."/>
            <person name="Heilman E."/>
            <person name="Heiman D."/>
            <person name="Howarth C."/>
            <person name="Mehta T."/>
            <person name="Neiman D."/>
            <person name="Pearson M."/>
            <person name="Roberts A."/>
            <person name="Saif S."/>
            <person name="Shea T."/>
            <person name="Shenoy N."/>
            <person name="Sisk P."/>
            <person name="Stolte C."/>
            <person name="Sykes S."/>
            <person name="White J."/>
            <person name="Yandava C."/>
            <person name="Haas B."/>
            <person name="Nusbaum C."/>
            <person name="Birren B."/>
        </authorList>
    </citation>
    <scope>NUCLEOTIDE SEQUENCE [LARGE SCALE GENOMIC DNA]</scope>
    <source>
        <strain evidence="12 13">NRRL 6337</strain>
    </source>
</reference>
<feature type="domain" description="DNA-directed DNA polymerase family B mitochondria/virus" evidence="11">
    <location>
        <begin position="479"/>
        <end position="813"/>
    </location>
</feature>
<evidence type="ECO:0000259" key="11">
    <source>
        <dbReference type="Pfam" id="PF03175"/>
    </source>
</evidence>
<dbReference type="SUPFAM" id="SSF56672">
    <property type="entry name" value="DNA/RNA polymerases"/>
    <property type="match status" value="1"/>
</dbReference>
<evidence type="ECO:0000256" key="2">
    <source>
        <dbReference type="ARBA" id="ARBA00012417"/>
    </source>
</evidence>
<feature type="region of interest" description="Disordered" evidence="10">
    <location>
        <begin position="58"/>
        <end position="77"/>
    </location>
</feature>
<comment type="catalytic activity">
    <reaction evidence="9">
        <text>DNA(n) + a 2'-deoxyribonucleoside 5'-triphosphate = DNA(n+1) + diphosphate</text>
        <dbReference type="Rhea" id="RHEA:22508"/>
        <dbReference type="Rhea" id="RHEA-COMP:17339"/>
        <dbReference type="Rhea" id="RHEA-COMP:17340"/>
        <dbReference type="ChEBI" id="CHEBI:33019"/>
        <dbReference type="ChEBI" id="CHEBI:61560"/>
        <dbReference type="ChEBI" id="CHEBI:173112"/>
        <dbReference type="EC" id="2.7.7.7"/>
    </reaction>
</comment>
<dbReference type="GO" id="GO:0003887">
    <property type="term" value="F:DNA-directed DNA polymerase activity"/>
    <property type="evidence" value="ECO:0007669"/>
    <property type="project" value="UniProtKB-KW"/>
</dbReference>
<dbReference type="GO" id="GO:0003677">
    <property type="term" value="F:DNA binding"/>
    <property type="evidence" value="ECO:0007669"/>
    <property type="project" value="UniProtKB-KW"/>
</dbReference>
<keyword evidence="6" id="KW-0235">DNA replication</keyword>
<evidence type="ECO:0000256" key="5">
    <source>
        <dbReference type="ARBA" id="ARBA00022695"/>
    </source>
</evidence>
<dbReference type="InterPro" id="IPR012337">
    <property type="entry name" value="RNaseH-like_sf"/>
</dbReference>
<evidence type="ECO:0000256" key="7">
    <source>
        <dbReference type="ARBA" id="ARBA00022932"/>
    </source>
</evidence>
<dbReference type="InterPro" id="IPR036397">
    <property type="entry name" value="RNaseH_sf"/>
</dbReference>
<dbReference type="Gene3D" id="3.90.1600.10">
    <property type="entry name" value="Palm domain of DNA polymerase"/>
    <property type="match status" value="1"/>
</dbReference>
<dbReference type="Proteomes" id="UP000243308">
    <property type="component" value="Unassembled WGS sequence"/>
</dbReference>
<dbReference type="PANTHER" id="PTHR33568:SF3">
    <property type="entry name" value="DNA-DIRECTED DNA POLYMERASE"/>
    <property type="match status" value="1"/>
</dbReference>
<dbReference type="EMBL" id="KN042456">
    <property type="protein sequence ID" value="KFH61728.1"/>
    <property type="molecule type" value="Genomic_DNA"/>
</dbReference>
<dbReference type="InterPro" id="IPR004868">
    <property type="entry name" value="DNA-dir_DNA_pol_B_mt/vir"/>
</dbReference>
<evidence type="ECO:0000256" key="8">
    <source>
        <dbReference type="ARBA" id="ARBA00023125"/>
    </source>
</evidence>
<dbReference type="InterPro" id="IPR043502">
    <property type="entry name" value="DNA/RNA_pol_sf"/>
</dbReference>
<dbReference type="PANTHER" id="PTHR33568">
    <property type="entry name" value="DNA POLYMERASE"/>
    <property type="match status" value="1"/>
</dbReference>
<dbReference type="EC" id="2.7.7.7" evidence="2"/>
<feature type="non-terminal residue" evidence="12">
    <location>
        <position position="1"/>
    </location>
</feature>
<evidence type="ECO:0000313" key="12">
    <source>
        <dbReference type="EMBL" id="KFH61728.1"/>
    </source>
</evidence>
<name>A0A086TIF1_9FUNG</name>
<gene>
    <name evidence="12" type="ORF">MVEG_12436</name>
</gene>
<comment type="similarity">
    <text evidence="1">Belongs to the DNA polymerase type-B family.</text>
</comment>
<dbReference type="OrthoDB" id="5719779at2759"/>
<dbReference type="Pfam" id="PF03175">
    <property type="entry name" value="DNA_pol_B_2"/>
    <property type="match status" value="1"/>
</dbReference>
<organism evidence="12 13">
    <name type="scientific">Podila verticillata NRRL 6337</name>
    <dbReference type="NCBI Taxonomy" id="1069443"/>
    <lineage>
        <taxon>Eukaryota</taxon>
        <taxon>Fungi</taxon>
        <taxon>Fungi incertae sedis</taxon>
        <taxon>Mucoromycota</taxon>
        <taxon>Mortierellomycotina</taxon>
        <taxon>Mortierellomycetes</taxon>
        <taxon>Mortierellales</taxon>
        <taxon>Mortierellaceae</taxon>
        <taxon>Podila</taxon>
    </lineage>
</organism>
<evidence type="ECO:0000256" key="1">
    <source>
        <dbReference type="ARBA" id="ARBA00005755"/>
    </source>
</evidence>
<sequence>DIAVELRVVENPKSIPRWLNIQTQHVTSGRRQPSSPSVLDGVVEALNNMLSTRSRNVGYVDDRSDDDEPNIAWNDSNMGGSDTDQPVYIGRRYMLFEDYNNRGVAIRLFMHTIKTGANAIRRSLEHLFTSRGSYIAKYIGKSSVSITFATIENGVERFYTFSTRMGVDSMLREFAKMLQDDVDLVGSDTYRTIRKSLSHVYVNIVHPGRGGTKTIMAYNPTIVLAKQTRNVRNLCFYQCLRRITGLRSHYTTMSKQVMGDRPTMDYTVPLKRVRHAEISYNIHILVLYNQLPQVVMLDDDTTYSTYESIRRPYVVEWNCYTGTSYPHDRLRMYHDDDKEWGCDNMCKYVVVDDVRYYIIMFDDDHYQCVMDLVLPMFCVRCGADDHTSKDADKTQDIRYKCMSRLYDILGDNLQLPTKHLVFFDFETFVKDGILCPYMVSYQIHDEMRRKVDGGTIVGPGCYHKFFSKLLDSTPGVLYLISYNGASFDNYFIMKAMTKRNMDLSSGASIIYNNKILRLSSRGIITWDLCQFVKSSLSDACKNYKIGDDKHEMDHRRIQELFEKHNYTGNVFTDGEYEAMNVASYCAHDVELLSQLYYVVTDEIRNLTGLDPIMKPTLSSLCYAHMSREWKKTGLVVGKMPMSYNDIFSSIPGGRVQALDVGKHVGDFVQLDINGMYPHICLTNLFPNGKFHVTKDHDISSKRLYMVEVEYVDQTNLKYKLVATRDENGRLSWTDDVVHDVWLWKEEFETLQQHKCVVKPRRYLVWKHRVKPFDVMKTYTDERAKSKQSGNVVREQIVKLASNSITGKLVERNHDEVWTVTKDVQQIYNFVDKYKPDQTSFELSGSGKHIVMKAKTKPKDIVNRPRHWGCRVYALARLALWRYMMLCDHVYYVDTDSIITNRSELHKFSVTDQLGDMKIDKESDNMFVLSPKSYYIGDKFRMKGYRRGDKWTCYDTNTSEILDEGEHITERLFTYILDDRYDVTTHFEKISKRFVRKEDGRYYLSTLVSTAETHSLR</sequence>
<keyword evidence="13" id="KW-1185">Reference proteome</keyword>
<evidence type="ECO:0000256" key="3">
    <source>
        <dbReference type="ARBA" id="ARBA00014385"/>
    </source>
</evidence>